<sequence length="245" mass="26507">MSEPQQVFRLRLTFAKQGRLAMLSHLEVARALERTVRRAGLPYAVSQGFSPHMLIAFGAALPVGVGGTHEIADVRLTHYVSADKALSALQEASVADLMVKDCRYIEPKAAAASVAFPVSTYRALLSCTPAVLPLPDEIHVVRKKKEKVLHPAEFLVGDFQLTGAVATFKLEAKPTGSLRPDLLLREAVDNYNLAASGEIVQGVTWVENAVAPEAMIAKKAERGLDLPCCDGDALRILNITRIAQE</sequence>
<accession>A0A6N6NKK7</accession>
<proteinExistence type="predicted"/>
<dbReference type="RefSeq" id="WP_158050253.1">
    <property type="nucleotide sequence ID" value="NZ_DBEYUS010000015.1"/>
</dbReference>
<reference evidence="2 3" key="1">
    <citation type="submission" date="2019-09" db="EMBL/GenBank/DDBJ databases">
        <title>Whole genome shotgun sequencing (WGS) of Ellagibacter isourolithinifaciens DSM 104140(T) and Adlercreutzia muris DSM 29508(T).</title>
        <authorList>
            <person name="Stoll D.A."/>
            <person name="Danylec N."/>
            <person name="Huch M."/>
        </authorList>
    </citation>
    <scope>NUCLEOTIDE SEQUENCE [LARGE SCALE GENOMIC DNA]</scope>
    <source>
        <strain evidence="2 3">DSM 104140</strain>
    </source>
</reference>
<dbReference type="Proteomes" id="UP000468668">
    <property type="component" value="Unassembled WGS sequence"/>
</dbReference>
<dbReference type="NCBIfam" id="TIGR03936">
    <property type="entry name" value="sam_1_link_chp"/>
    <property type="match status" value="1"/>
</dbReference>
<gene>
    <name evidence="2" type="ORF">F8C90_09355</name>
</gene>
<feature type="domain" description="DUF2344" evidence="1">
    <location>
        <begin position="9"/>
        <end position="147"/>
    </location>
</feature>
<dbReference type="InterPro" id="IPR018768">
    <property type="entry name" value="DUF2344"/>
</dbReference>
<keyword evidence="3" id="KW-1185">Reference proteome</keyword>
<comment type="caution">
    <text evidence="2">The sequence shown here is derived from an EMBL/GenBank/DDBJ whole genome shotgun (WGS) entry which is preliminary data.</text>
</comment>
<dbReference type="GeneID" id="98658617"/>
<evidence type="ECO:0000313" key="2">
    <source>
        <dbReference type="EMBL" id="KAB1636986.1"/>
    </source>
</evidence>
<dbReference type="OrthoDB" id="9780488at2"/>
<dbReference type="AlphaFoldDB" id="A0A6N6NKK7"/>
<evidence type="ECO:0000313" key="3">
    <source>
        <dbReference type="Proteomes" id="UP000468668"/>
    </source>
</evidence>
<name>A0A6N6NKK7_9ACTN</name>
<protein>
    <submittedName>
        <fullName evidence="2">DUF2344 domain-containing protein</fullName>
    </submittedName>
</protein>
<evidence type="ECO:0000259" key="1">
    <source>
        <dbReference type="Pfam" id="PF10105"/>
    </source>
</evidence>
<organism evidence="2 3">
    <name type="scientific">Ellagibacter isourolithinifaciens</name>
    <dbReference type="NCBI Taxonomy" id="2137581"/>
    <lineage>
        <taxon>Bacteria</taxon>
        <taxon>Bacillati</taxon>
        <taxon>Actinomycetota</taxon>
        <taxon>Coriobacteriia</taxon>
        <taxon>Eggerthellales</taxon>
        <taxon>Eggerthellaceae</taxon>
        <taxon>Ellagibacter</taxon>
    </lineage>
</organism>
<dbReference type="EMBL" id="WAJR01000030">
    <property type="protein sequence ID" value="KAB1636986.1"/>
    <property type="molecule type" value="Genomic_DNA"/>
</dbReference>
<dbReference type="Pfam" id="PF10105">
    <property type="entry name" value="DUF2344"/>
    <property type="match status" value="1"/>
</dbReference>